<dbReference type="InterPro" id="IPR045747">
    <property type="entry name" value="CRISPR-assoc_prot_Cas6_N_sf"/>
</dbReference>
<dbReference type="KEGG" id="sins:PW252_10095"/>
<dbReference type="PIRSF" id="PIRSF005054">
    <property type="entry name" value="PF1131"/>
    <property type="match status" value="1"/>
</dbReference>
<gene>
    <name evidence="5" type="primary">cas6</name>
    <name evidence="5" type="ORF">PW252_10095</name>
</gene>
<dbReference type="PANTHER" id="PTHR36984:SF1">
    <property type="entry name" value="CRISPR-ASSOCIATED ENDORIBONUCLEASE CAS6 1"/>
    <property type="match status" value="1"/>
</dbReference>
<name>A0AA96VTC0_9STRE</name>
<protein>
    <submittedName>
        <fullName evidence="5">CRISPR-associated endoribonuclease Cas6</fullName>
    </submittedName>
</protein>
<proteinExistence type="inferred from homology"/>
<dbReference type="AlphaFoldDB" id="A0AA96VTC0"/>
<dbReference type="GO" id="GO:0051607">
    <property type="term" value="P:defense response to virus"/>
    <property type="evidence" value="ECO:0007669"/>
    <property type="project" value="UniProtKB-KW"/>
</dbReference>
<dbReference type="EMBL" id="CP118735">
    <property type="protein sequence ID" value="WNY50909.1"/>
    <property type="molecule type" value="Genomic_DNA"/>
</dbReference>
<sequence>MRFRVDVDLNGNSLVLPIHYQQLIQGILYHAMPRAVADKAHYQAKGVRNLPLFTFSQLFGDASKDDKKGTLLFRKLYFYVSFRDDVLGYEVVKKLMRGIQIYGEEYACQIRLLPTYSEGHWIETLSPILVRRTDPATKKVTFFKPNTVDFTLAVYNNLKRKYLHYYGKEYVGEFALSATPESIQSVSVRYKNTYLKGYTGKFYLVASPQAMEMVYDMGLGEKNAQGFGMFKMEEEDV</sequence>
<evidence type="ECO:0000259" key="4">
    <source>
        <dbReference type="Pfam" id="PF01881"/>
    </source>
</evidence>
<feature type="domain" description="CRISPR associated protein Cas6 C-terminal" evidence="4">
    <location>
        <begin position="119"/>
        <end position="231"/>
    </location>
</feature>
<comment type="similarity">
    <text evidence="1">Belongs to the CRISPR-associated protein Cas6/Cse3/CasE family.</text>
</comment>
<dbReference type="PANTHER" id="PTHR36984">
    <property type="entry name" value="CRISPR-ASSOCIATED ENDORIBONUCLEASE CAS6 1"/>
    <property type="match status" value="1"/>
</dbReference>
<dbReference type="InterPro" id="IPR010156">
    <property type="entry name" value="CRISPR-assoc_prot_Cas6"/>
</dbReference>
<evidence type="ECO:0000256" key="1">
    <source>
        <dbReference type="ARBA" id="ARBA00005937"/>
    </source>
</evidence>
<organism evidence="5">
    <name type="scientific">Streptococcus iners</name>
    <dbReference type="NCBI Taxonomy" id="3028084"/>
    <lineage>
        <taxon>Bacteria</taxon>
        <taxon>Bacillati</taxon>
        <taxon>Bacillota</taxon>
        <taxon>Bacilli</taxon>
        <taxon>Lactobacillales</taxon>
        <taxon>Streptococcaceae</taxon>
        <taxon>Streptococcus</taxon>
    </lineage>
</organism>
<evidence type="ECO:0000256" key="2">
    <source>
        <dbReference type="ARBA" id="ARBA00022884"/>
    </source>
</evidence>
<evidence type="ECO:0000313" key="5">
    <source>
        <dbReference type="EMBL" id="WNY50909.1"/>
    </source>
</evidence>
<dbReference type="InterPro" id="IPR049435">
    <property type="entry name" value="Cas_Cas6_C"/>
</dbReference>
<evidence type="ECO:0000256" key="3">
    <source>
        <dbReference type="ARBA" id="ARBA00023118"/>
    </source>
</evidence>
<dbReference type="GO" id="GO:0016788">
    <property type="term" value="F:hydrolase activity, acting on ester bonds"/>
    <property type="evidence" value="ECO:0007669"/>
    <property type="project" value="InterPro"/>
</dbReference>
<dbReference type="NCBIfam" id="TIGR01877">
    <property type="entry name" value="cas_cas6"/>
    <property type="match status" value="1"/>
</dbReference>
<dbReference type="CDD" id="cd21140">
    <property type="entry name" value="Cas6_I-like"/>
    <property type="match status" value="1"/>
</dbReference>
<dbReference type="Pfam" id="PF01881">
    <property type="entry name" value="Cas_Cas6_C"/>
    <property type="match status" value="1"/>
</dbReference>
<dbReference type="GO" id="GO:0003723">
    <property type="term" value="F:RNA binding"/>
    <property type="evidence" value="ECO:0007669"/>
    <property type="project" value="UniProtKB-KW"/>
</dbReference>
<reference evidence="5" key="1">
    <citation type="submission" date="2023-02" db="EMBL/GenBank/DDBJ databases">
        <title>Streptococcus sp. Genome Sequencing and Assembly.</title>
        <authorList>
            <person name="Shore S.M."/>
            <person name="Nicholson T.L."/>
        </authorList>
    </citation>
    <scope>NUCLEOTIDE SEQUENCE</scope>
    <source>
        <strain evidence="5">29887</strain>
    </source>
</reference>
<keyword evidence="3" id="KW-0051">Antiviral defense</keyword>
<accession>A0AA96VTC0</accession>
<keyword evidence="2" id="KW-0694">RNA-binding</keyword>
<dbReference type="Gene3D" id="3.30.70.1900">
    <property type="match status" value="1"/>
</dbReference>
<dbReference type="RefSeq" id="WP_248049451.1">
    <property type="nucleotide sequence ID" value="NZ_CP118735.1"/>
</dbReference>
<dbReference type="Gene3D" id="3.30.70.1890">
    <property type="match status" value="1"/>
</dbReference>